<dbReference type="InterPro" id="IPR004839">
    <property type="entry name" value="Aminotransferase_I/II_large"/>
</dbReference>
<keyword evidence="5 12" id="KW-0032">Aminotransferase</keyword>
<dbReference type="InterPro" id="IPR001917">
    <property type="entry name" value="Aminotrans_II_pyridoxalP_BS"/>
</dbReference>
<proteinExistence type="inferred from homology"/>
<comment type="similarity">
    <text evidence="3">Belongs to the class-II pyridoxal-phosphate-dependent aminotransferase family. Histidinol-phosphate aminotransferase subfamily.</text>
</comment>
<evidence type="ECO:0000256" key="3">
    <source>
        <dbReference type="ARBA" id="ARBA00007970"/>
    </source>
</evidence>
<evidence type="ECO:0000256" key="9">
    <source>
        <dbReference type="ARBA" id="ARBA00023102"/>
    </source>
</evidence>
<keyword evidence="7 12" id="KW-0808">Transferase</keyword>
<dbReference type="PROSITE" id="PS00599">
    <property type="entry name" value="AA_TRANSFER_CLASS_2"/>
    <property type="match status" value="1"/>
</dbReference>
<evidence type="ECO:0000313" key="12">
    <source>
        <dbReference type="EMBL" id="NEC37342.1"/>
    </source>
</evidence>
<dbReference type="GO" id="GO:0000105">
    <property type="term" value="P:L-histidine biosynthetic process"/>
    <property type="evidence" value="ECO:0007669"/>
    <property type="project" value="UniProtKB-KW"/>
</dbReference>
<dbReference type="CDD" id="cd00609">
    <property type="entry name" value="AAT_like"/>
    <property type="match status" value="1"/>
</dbReference>
<evidence type="ECO:0000313" key="13">
    <source>
        <dbReference type="Proteomes" id="UP000475666"/>
    </source>
</evidence>
<evidence type="ECO:0000259" key="11">
    <source>
        <dbReference type="Pfam" id="PF00155"/>
    </source>
</evidence>
<dbReference type="RefSeq" id="WP_164278339.1">
    <property type="nucleotide sequence ID" value="NZ_JAAGMQ010000881.1"/>
</dbReference>
<evidence type="ECO:0000256" key="8">
    <source>
        <dbReference type="ARBA" id="ARBA00022898"/>
    </source>
</evidence>
<dbReference type="AlphaFoldDB" id="A0A6G3TL53"/>
<dbReference type="Gene3D" id="3.40.640.10">
    <property type="entry name" value="Type I PLP-dependent aspartate aminotransferase-like (Major domain)"/>
    <property type="match status" value="1"/>
</dbReference>
<gene>
    <name evidence="12" type="ORF">G3I66_29810</name>
</gene>
<evidence type="ECO:0000256" key="2">
    <source>
        <dbReference type="ARBA" id="ARBA00005011"/>
    </source>
</evidence>
<dbReference type="PANTHER" id="PTHR43643:SF6">
    <property type="entry name" value="HISTIDINOL-PHOSPHATE AMINOTRANSFERASE"/>
    <property type="match status" value="1"/>
</dbReference>
<comment type="catalytic activity">
    <reaction evidence="10">
        <text>L-histidinol phosphate + 2-oxoglutarate = 3-(imidazol-4-yl)-2-oxopropyl phosphate + L-glutamate</text>
        <dbReference type="Rhea" id="RHEA:23744"/>
        <dbReference type="ChEBI" id="CHEBI:16810"/>
        <dbReference type="ChEBI" id="CHEBI:29985"/>
        <dbReference type="ChEBI" id="CHEBI:57766"/>
        <dbReference type="ChEBI" id="CHEBI:57980"/>
        <dbReference type="EC" id="2.6.1.9"/>
    </reaction>
</comment>
<dbReference type="GO" id="GO:0004400">
    <property type="term" value="F:histidinol-phosphate transaminase activity"/>
    <property type="evidence" value="ECO:0007669"/>
    <property type="project" value="UniProtKB-EC"/>
</dbReference>
<dbReference type="Pfam" id="PF00155">
    <property type="entry name" value="Aminotran_1_2"/>
    <property type="match status" value="1"/>
</dbReference>
<dbReference type="InterPro" id="IPR015424">
    <property type="entry name" value="PyrdxlP-dep_Trfase"/>
</dbReference>
<dbReference type="PANTHER" id="PTHR43643">
    <property type="entry name" value="HISTIDINOL-PHOSPHATE AMINOTRANSFERASE 2"/>
    <property type="match status" value="1"/>
</dbReference>
<comment type="pathway">
    <text evidence="2">Amino-acid biosynthesis; L-histidine biosynthesis; L-histidine from 5-phospho-alpha-D-ribose 1-diphosphate: step 7/9.</text>
</comment>
<comment type="caution">
    <text evidence="12">The sequence shown here is derived from an EMBL/GenBank/DDBJ whole genome shotgun (WGS) entry which is preliminary data.</text>
</comment>
<accession>A0A6G3TL53</accession>
<reference evidence="12 13" key="1">
    <citation type="submission" date="2020-01" db="EMBL/GenBank/DDBJ databases">
        <title>Insect and environment-associated Actinomycetes.</title>
        <authorList>
            <person name="Currrie C."/>
            <person name="Chevrette M."/>
            <person name="Carlson C."/>
            <person name="Stubbendieck R."/>
            <person name="Wendt-Pienkowski E."/>
        </authorList>
    </citation>
    <scope>NUCLEOTIDE SEQUENCE [LARGE SCALE GENOMIC DNA]</scope>
    <source>
        <strain evidence="12 13">SID7739</strain>
    </source>
</reference>
<dbReference type="EC" id="2.6.1.9" evidence="4"/>
<evidence type="ECO:0000256" key="5">
    <source>
        <dbReference type="ARBA" id="ARBA00022576"/>
    </source>
</evidence>
<sequence length="652" mass="70021">MRRATDTAELRRVLCAALGSTDPVCSPVRLGLEDDVLAGTDVMHRSTLVGGGAWYGPTSPAPTGPEIDALVRRARESAVEQILVPGVRRTDDTGALRAAGFVPVAAGSECVTRLNGDVDELLRGRLGAGRVDDLRRRSRAVSEELTWERIPLTGLDETPWASDAAATGPHGGLLGPAALKALAQGPLAARAELLVRRRGDEDVVQAGLLLGSHSGRGTYCLALAADRDDPAARHDLHAAFLHRLYTDARGAGLDWVHLGRGEPDALRALGADLFVPLDHWLRAPGLTAPRQSSPPVEPTRFAAPSVTTVEVPGPARFRHRPRFDLVDLSSNTNPFLGPGGRYPDLDTADLARTYLNTVGELPGQEGLASLTEDHLIFSSGAVDAVSLLLTALTSSGDRICVTPPTFELYAHFARVLGLPVTEVPLGGEDFDRLDVDRILAADPRVTFLCEPNNPVGTRPRPGQVRELVTRSPGLVVIDEAYVEFSDQPSHAGLVAEHDNLVVLRTLSKAWGLAGARCGVALARPGIVEALRRVQVPFGFTDASQRAVRERLVDTHRVRDSVARILTERDRMAALLAQNPAVERVFPSQANFLLLRLHEPERTMERLRAAGILVADVGSLVPGTCRVSVGERSVNEAFLDALSAPLPRHPSRR</sequence>
<comment type="cofactor">
    <cofactor evidence="1">
        <name>pyridoxal 5'-phosphate</name>
        <dbReference type="ChEBI" id="CHEBI:597326"/>
    </cofactor>
</comment>
<evidence type="ECO:0000256" key="7">
    <source>
        <dbReference type="ARBA" id="ARBA00022679"/>
    </source>
</evidence>
<keyword evidence="9" id="KW-0368">Histidine biosynthesis</keyword>
<evidence type="ECO:0000256" key="10">
    <source>
        <dbReference type="ARBA" id="ARBA00047481"/>
    </source>
</evidence>
<dbReference type="EMBL" id="JAAGMQ010000881">
    <property type="protein sequence ID" value="NEC37342.1"/>
    <property type="molecule type" value="Genomic_DNA"/>
</dbReference>
<feature type="domain" description="Aminotransferase class I/classII large" evidence="11">
    <location>
        <begin position="341"/>
        <end position="641"/>
    </location>
</feature>
<protein>
    <recommendedName>
        <fullName evidence="4">histidinol-phosphate transaminase</fullName>
        <ecNumber evidence="4">2.6.1.9</ecNumber>
    </recommendedName>
</protein>
<dbReference type="Proteomes" id="UP000475666">
    <property type="component" value="Unassembled WGS sequence"/>
</dbReference>
<evidence type="ECO:0000256" key="1">
    <source>
        <dbReference type="ARBA" id="ARBA00001933"/>
    </source>
</evidence>
<organism evidence="12 13">
    <name type="scientific">Streptomyces rubrogriseus</name>
    <dbReference type="NCBI Taxonomy" id="194673"/>
    <lineage>
        <taxon>Bacteria</taxon>
        <taxon>Bacillati</taxon>
        <taxon>Actinomycetota</taxon>
        <taxon>Actinomycetes</taxon>
        <taxon>Kitasatosporales</taxon>
        <taxon>Streptomycetaceae</taxon>
        <taxon>Streptomyces</taxon>
        <taxon>Streptomyces violaceoruber group</taxon>
    </lineage>
</organism>
<evidence type="ECO:0000256" key="4">
    <source>
        <dbReference type="ARBA" id="ARBA00012748"/>
    </source>
</evidence>
<dbReference type="SUPFAM" id="SSF53383">
    <property type="entry name" value="PLP-dependent transferases"/>
    <property type="match status" value="1"/>
</dbReference>
<dbReference type="GO" id="GO:0030170">
    <property type="term" value="F:pyridoxal phosphate binding"/>
    <property type="evidence" value="ECO:0007669"/>
    <property type="project" value="InterPro"/>
</dbReference>
<dbReference type="InterPro" id="IPR015422">
    <property type="entry name" value="PyrdxlP-dep_Trfase_small"/>
</dbReference>
<keyword evidence="8" id="KW-0663">Pyridoxal phosphate</keyword>
<keyword evidence="6" id="KW-0028">Amino-acid biosynthesis</keyword>
<dbReference type="InterPro" id="IPR050106">
    <property type="entry name" value="HistidinolP_aminotransfase"/>
</dbReference>
<name>A0A6G3TL53_9ACTN</name>
<evidence type="ECO:0000256" key="6">
    <source>
        <dbReference type="ARBA" id="ARBA00022605"/>
    </source>
</evidence>
<dbReference type="InterPro" id="IPR015421">
    <property type="entry name" value="PyrdxlP-dep_Trfase_major"/>
</dbReference>
<dbReference type="Gene3D" id="3.90.1150.10">
    <property type="entry name" value="Aspartate Aminotransferase, domain 1"/>
    <property type="match status" value="1"/>
</dbReference>